<dbReference type="SUPFAM" id="SSF54523">
    <property type="entry name" value="Pili subunits"/>
    <property type="match status" value="1"/>
</dbReference>
<evidence type="ECO:0000256" key="3">
    <source>
        <dbReference type="ARBA" id="ARBA00022448"/>
    </source>
</evidence>
<evidence type="ECO:0000256" key="6">
    <source>
        <dbReference type="ARBA" id="ARBA00022692"/>
    </source>
</evidence>
<keyword evidence="8" id="KW-1133">Transmembrane helix</keyword>
<evidence type="ECO:0000256" key="1">
    <source>
        <dbReference type="ARBA" id="ARBA00004533"/>
    </source>
</evidence>
<organism evidence="12 13">
    <name type="scientific">Ponticaulis profundi</name>
    <dbReference type="NCBI Taxonomy" id="2665222"/>
    <lineage>
        <taxon>Bacteria</taxon>
        <taxon>Pseudomonadati</taxon>
        <taxon>Pseudomonadota</taxon>
        <taxon>Alphaproteobacteria</taxon>
        <taxon>Hyphomonadales</taxon>
        <taxon>Hyphomonadaceae</taxon>
        <taxon>Ponticaulis</taxon>
    </lineage>
</organism>
<dbReference type="NCBIfam" id="NF037980">
    <property type="entry name" value="T2SS_GspK"/>
    <property type="match status" value="1"/>
</dbReference>
<dbReference type="SUPFAM" id="SSF158544">
    <property type="entry name" value="GspK insert domain-like"/>
    <property type="match status" value="2"/>
</dbReference>
<evidence type="ECO:0000256" key="8">
    <source>
        <dbReference type="ARBA" id="ARBA00022989"/>
    </source>
</evidence>
<dbReference type="RefSeq" id="WP_377376286.1">
    <property type="nucleotide sequence ID" value="NZ_JBHSSW010000004.1"/>
</dbReference>
<accession>A0ABW1S734</accession>
<protein>
    <recommendedName>
        <fullName evidence="10">Type II secretion system protein K</fullName>
    </recommendedName>
</protein>
<dbReference type="InterPro" id="IPR045584">
    <property type="entry name" value="Pilin-like"/>
</dbReference>
<dbReference type="Proteomes" id="UP001596303">
    <property type="component" value="Unassembled WGS sequence"/>
</dbReference>
<dbReference type="EMBL" id="JBHSSW010000004">
    <property type="protein sequence ID" value="MFC6197425.1"/>
    <property type="molecule type" value="Genomic_DNA"/>
</dbReference>
<evidence type="ECO:0000256" key="7">
    <source>
        <dbReference type="ARBA" id="ARBA00022927"/>
    </source>
</evidence>
<keyword evidence="5 10" id="KW-0997">Cell inner membrane</keyword>
<name>A0ABW1S734_9PROT</name>
<evidence type="ECO:0000259" key="11">
    <source>
        <dbReference type="Pfam" id="PF21687"/>
    </source>
</evidence>
<proteinExistence type="inferred from homology"/>
<keyword evidence="7" id="KW-0653">Protein transport</keyword>
<evidence type="ECO:0000313" key="12">
    <source>
        <dbReference type="EMBL" id="MFC6197425.1"/>
    </source>
</evidence>
<gene>
    <name evidence="12" type="primary">gspK</name>
    <name evidence="12" type="ORF">ACFQDM_05010</name>
</gene>
<dbReference type="InterPro" id="IPR038072">
    <property type="entry name" value="GspK_central_sf"/>
</dbReference>
<dbReference type="Pfam" id="PF21687">
    <property type="entry name" value="T2SSK_1st"/>
    <property type="match status" value="1"/>
</dbReference>
<keyword evidence="9 10" id="KW-0472">Membrane</keyword>
<dbReference type="PANTHER" id="PTHR38831">
    <property type="entry name" value="TYPE II SECRETION SYSTEM PROTEIN K"/>
    <property type="match status" value="1"/>
</dbReference>
<evidence type="ECO:0000313" key="13">
    <source>
        <dbReference type="Proteomes" id="UP001596303"/>
    </source>
</evidence>
<evidence type="ECO:0000256" key="10">
    <source>
        <dbReference type="PIRNR" id="PIRNR002786"/>
    </source>
</evidence>
<dbReference type="PANTHER" id="PTHR38831:SF1">
    <property type="entry name" value="TYPE II SECRETION SYSTEM PROTEIN K-RELATED"/>
    <property type="match status" value="1"/>
</dbReference>
<dbReference type="InterPro" id="IPR049031">
    <property type="entry name" value="T2SSK_SAM-like_1st"/>
</dbReference>
<evidence type="ECO:0000256" key="5">
    <source>
        <dbReference type="ARBA" id="ARBA00022519"/>
    </source>
</evidence>
<comment type="caution">
    <text evidence="12">The sequence shown here is derived from an EMBL/GenBank/DDBJ whole genome shotgun (WGS) entry which is preliminary data.</text>
</comment>
<sequence length="336" mass="36906">MSLLRRVFRPDARSERGAALLIVLLLVATLSVLSLAIVQTVTHAYRLSGLSSSRSQALWLAVGVEDFAKVKLQQALQLTEGKLDRRTPGLDEPLVVPVEGGEIRAVISDASNCFNLNSLVQSEEALSNPDVVDAGAFYLAMLEALQIDPTQAREMLAATQDWIDADNAPRSFGAETSFYASQEKPYAAGNTYLASPQEVLAIRGYSPEVFRRIRPLICTLPNDQVGQFNINMLTPDQAPLLAPVFAGVVSIDSIYGQLEAQQGRSFADTEEFFAQPMFAVVDPEQRLDSLLSVEAHLFRLRGEVVYLDTVSSYEAIFERGQSGAIRLLRRRLGVDE</sequence>
<evidence type="ECO:0000256" key="2">
    <source>
        <dbReference type="ARBA" id="ARBA00007246"/>
    </source>
</evidence>
<dbReference type="PIRSF" id="PIRSF002786">
    <property type="entry name" value="XcpX"/>
    <property type="match status" value="1"/>
</dbReference>
<reference evidence="13" key="1">
    <citation type="journal article" date="2019" name="Int. J. Syst. Evol. Microbiol.">
        <title>The Global Catalogue of Microorganisms (GCM) 10K type strain sequencing project: providing services to taxonomists for standard genome sequencing and annotation.</title>
        <authorList>
            <consortium name="The Broad Institute Genomics Platform"/>
            <consortium name="The Broad Institute Genome Sequencing Center for Infectious Disease"/>
            <person name="Wu L."/>
            <person name="Ma J."/>
        </authorList>
    </citation>
    <scope>NUCLEOTIDE SEQUENCE [LARGE SCALE GENOMIC DNA]</scope>
    <source>
        <strain evidence="13">CGMCC-1.15741</strain>
    </source>
</reference>
<comment type="subcellular location">
    <subcellularLocation>
        <location evidence="1 10">Cell inner membrane</location>
    </subcellularLocation>
</comment>
<feature type="domain" description="T2SS protein K first SAM-like" evidence="11">
    <location>
        <begin position="112"/>
        <end position="222"/>
    </location>
</feature>
<dbReference type="Gene3D" id="3.30.1300.30">
    <property type="entry name" value="GSPII I/J protein-like"/>
    <property type="match status" value="1"/>
</dbReference>
<keyword evidence="13" id="KW-1185">Reference proteome</keyword>
<keyword evidence="3 10" id="KW-0813">Transport</keyword>
<evidence type="ECO:0000256" key="9">
    <source>
        <dbReference type="ARBA" id="ARBA00023136"/>
    </source>
</evidence>
<evidence type="ECO:0000256" key="4">
    <source>
        <dbReference type="ARBA" id="ARBA00022475"/>
    </source>
</evidence>
<dbReference type="InterPro" id="IPR005628">
    <property type="entry name" value="GspK"/>
</dbReference>
<comment type="similarity">
    <text evidence="2 10">Belongs to the GSP K family.</text>
</comment>
<keyword evidence="6" id="KW-0812">Transmembrane</keyword>
<keyword evidence="4 10" id="KW-1003">Cell membrane</keyword>
<dbReference type="Gene3D" id="1.10.40.60">
    <property type="entry name" value="EpsJ-like"/>
    <property type="match status" value="2"/>
</dbReference>